<protein>
    <submittedName>
        <fullName evidence="4">PAP_fibrillin domain-containing protein</fullName>
    </submittedName>
</protein>
<evidence type="ECO:0000256" key="1">
    <source>
        <dbReference type="SAM" id="MobiDB-lite"/>
    </source>
</evidence>
<feature type="region of interest" description="Disordered" evidence="1">
    <location>
        <begin position="82"/>
        <end position="101"/>
    </location>
</feature>
<organism evidence="4">
    <name type="scientific">Soboliphyme baturini</name>
    <dbReference type="NCBI Taxonomy" id="241478"/>
    <lineage>
        <taxon>Eukaryota</taxon>
        <taxon>Metazoa</taxon>
        <taxon>Ecdysozoa</taxon>
        <taxon>Nematoda</taxon>
        <taxon>Enoplea</taxon>
        <taxon>Dorylaimia</taxon>
        <taxon>Dioctophymatida</taxon>
        <taxon>Dioctophymatoidea</taxon>
        <taxon>Soboliphymatidae</taxon>
        <taxon>Soboliphyme</taxon>
    </lineage>
</organism>
<gene>
    <name evidence="2" type="ORF">SBAD_LOCUS11819</name>
</gene>
<reference evidence="2 3" key="2">
    <citation type="submission" date="2018-11" db="EMBL/GenBank/DDBJ databases">
        <authorList>
            <consortium name="Pathogen Informatics"/>
        </authorList>
    </citation>
    <scope>NUCLEOTIDE SEQUENCE [LARGE SCALE GENOMIC DNA]</scope>
</reference>
<reference evidence="4" key="1">
    <citation type="submission" date="2016-06" db="UniProtKB">
        <authorList>
            <consortium name="WormBaseParasite"/>
        </authorList>
    </citation>
    <scope>IDENTIFICATION</scope>
</reference>
<evidence type="ECO:0000313" key="4">
    <source>
        <dbReference type="WBParaSite" id="SBAD_0001221301-mRNA-1"/>
    </source>
</evidence>
<dbReference type="WBParaSite" id="SBAD_0001221301-mRNA-1">
    <property type="protein sequence ID" value="SBAD_0001221301-mRNA-1"/>
    <property type="gene ID" value="SBAD_0001221301"/>
</dbReference>
<dbReference type="AlphaFoldDB" id="A0A183J7H1"/>
<proteinExistence type="predicted"/>
<evidence type="ECO:0000313" key="3">
    <source>
        <dbReference type="Proteomes" id="UP000270296"/>
    </source>
</evidence>
<dbReference type="EMBL" id="UZAM01016440">
    <property type="protein sequence ID" value="VDP43246.1"/>
    <property type="molecule type" value="Genomic_DNA"/>
</dbReference>
<name>A0A183J7H1_9BILA</name>
<evidence type="ECO:0000313" key="2">
    <source>
        <dbReference type="EMBL" id="VDP43246.1"/>
    </source>
</evidence>
<accession>A0A183J7H1</accession>
<feature type="compositionally biased region" description="Polar residues" evidence="1">
    <location>
        <begin position="91"/>
        <end position="101"/>
    </location>
</feature>
<dbReference type="Proteomes" id="UP000270296">
    <property type="component" value="Unassembled WGS sequence"/>
</dbReference>
<keyword evidence="3" id="KW-1185">Reference proteome</keyword>
<sequence>MLGKVICTFAQLIDFGNERLKTPEESALLDEVRQAALVNAKNALDSPDQRQGKLVQLPGRRNEASSFDASWRGWTTTELGKNHREIEFQPTGMTEGTTSVDRPSMTVVDRRRIRLLFGVVDAELYLASKLLAPLP</sequence>